<dbReference type="Pfam" id="PF02308">
    <property type="entry name" value="MgtC"/>
    <property type="match status" value="1"/>
</dbReference>
<name>A0A6C0GQC5_9BACT</name>
<dbReference type="PRINTS" id="PR01837">
    <property type="entry name" value="MGTCSAPBPROT"/>
</dbReference>
<evidence type="ECO:0000256" key="6">
    <source>
        <dbReference type="ARBA" id="ARBA00023136"/>
    </source>
</evidence>
<dbReference type="AlphaFoldDB" id="A0A6C0GQC5"/>
<gene>
    <name evidence="9" type="ORF">GXP67_28320</name>
</gene>
<evidence type="ECO:0000256" key="1">
    <source>
        <dbReference type="ARBA" id="ARBA00004651"/>
    </source>
</evidence>
<dbReference type="RefSeq" id="WP_162446259.1">
    <property type="nucleotide sequence ID" value="NZ_CP048222.1"/>
</dbReference>
<keyword evidence="3" id="KW-1003">Cell membrane</keyword>
<keyword evidence="5 7" id="KW-1133">Transmembrane helix</keyword>
<dbReference type="GO" id="GO:0005886">
    <property type="term" value="C:plasma membrane"/>
    <property type="evidence" value="ECO:0007669"/>
    <property type="project" value="UniProtKB-SubCell"/>
</dbReference>
<dbReference type="PANTHER" id="PTHR33778:SF1">
    <property type="entry name" value="MAGNESIUM TRANSPORTER YHID-RELATED"/>
    <property type="match status" value="1"/>
</dbReference>
<evidence type="ECO:0000313" key="10">
    <source>
        <dbReference type="Proteomes" id="UP000480178"/>
    </source>
</evidence>
<organism evidence="9 10">
    <name type="scientific">Rhodocytophaga rosea</name>
    <dbReference type="NCBI Taxonomy" id="2704465"/>
    <lineage>
        <taxon>Bacteria</taxon>
        <taxon>Pseudomonadati</taxon>
        <taxon>Bacteroidota</taxon>
        <taxon>Cytophagia</taxon>
        <taxon>Cytophagales</taxon>
        <taxon>Rhodocytophagaceae</taxon>
        <taxon>Rhodocytophaga</taxon>
    </lineage>
</organism>
<keyword evidence="10" id="KW-1185">Reference proteome</keyword>
<keyword evidence="4 7" id="KW-0812">Transmembrane</keyword>
<feature type="transmembrane region" description="Helical" evidence="7">
    <location>
        <begin position="16"/>
        <end position="35"/>
    </location>
</feature>
<protein>
    <submittedName>
        <fullName evidence="9">MgtC/SapB family protein</fullName>
    </submittedName>
</protein>
<evidence type="ECO:0000259" key="8">
    <source>
        <dbReference type="Pfam" id="PF02308"/>
    </source>
</evidence>
<dbReference type="InterPro" id="IPR003416">
    <property type="entry name" value="MgtC/SapB/SrpB/YhiD_fam"/>
</dbReference>
<sequence>MPWIESLFTQTYIDPIQIFLRLLLSLILGGCIGWERESRRQPAGLRTHILICLGATLLMITSIYIPQTFKNFQNGDPGRIAAQVVSGIGFLGAGAIFRLGVNVKGLTTAATIWVVAAVGLSVGAGVYAGALLGTMFILFVLTTLNKVEKKYFPASHYKVLQLNFGSNKIETESLFIILEKYEIKVVSTNMQHSKDKKKTRIKLIVSLPQKTELKRLYKELNGIDNITQIRLG</sequence>
<dbReference type="EMBL" id="CP048222">
    <property type="protein sequence ID" value="QHT70278.1"/>
    <property type="molecule type" value="Genomic_DNA"/>
</dbReference>
<evidence type="ECO:0000256" key="5">
    <source>
        <dbReference type="ARBA" id="ARBA00022989"/>
    </source>
</evidence>
<dbReference type="Proteomes" id="UP000480178">
    <property type="component" value="Chromosome"/>
</dbReference>
<feature type="transmembrane region" description="Helical" evidence="7">
    <location>
        <begin position="47"/>
        <end position="65"/>
    </location>
</feature>
<feature type="transmembrane region" description="Helical" evidence="7">
    <location>
        <begin position="113"/>
        <end position="141"/>
    </location>
</feature>
<comment type="subcellular location">
    <subcellularLocation>
        <location evidence="1">Cell membrane</location>
        <topology evidence="1">Multi-pass membrane protein</topology>
    </subcellularLocation>
</comment>
<reference evidence="9 10" key="1">
    <citation type="submission" date="2020-01" db="EMBL/GenBank/DDBJ databases">
        <authorList>
            <person name="Kim M.K."/>
        </authorList>
    </citation>
    <scope>NUCLEOTIDE SEQUENCE [LARGE SCALE GENOMIC DNA]</scope>
    <source>
        <strain evidence="9 10">172606-1</strain>
    </source>
</reference>
<evidence type="ECO:0000256" key="7">
    <source>
        <dbReference type="SAM" id="Phobius"/>
    </source>
</evidence>
<evidence type="ECO:0000313" key="9">
    <source>
        <dbReference type="EMBL" id="QHT70278.1"/>
    </source>
</evidence>
<dbReference type="KEGG" id="rhoz:GXP67_28320"/>
<dbReference type="InterPro" id="IPR049177">
    <property type="entry name" value="MgtC_SapB_SrpB_YhiD_N"/>
</dbReference>
<comment type="similarity">
    <text evidence="2">Belongs to the MgtC/SapB family.</text>
</comment>
<feature type="transmembrane region" description="Helical" evidence="7">
    <location>
        <begin position="80"/>
        <end position="101"/>
    </location>
</feature>
<evidence type="ECO:0000256" key="4">
    <source>
        <dbReference type="ARBA" id="ARBA00022692"/>
    </source>
</evidence>
<accession>A0A6C0GQC5</accession>
<proteinExistence type="inferred from homology"/>
<evidence type="ECO:0000256" key="3">
    <source>
        <dbReference type="ARBA" id="ARBA00022475"/>
    </source>
</evidence>
<keyword evidence="6 7" id="KW-0472">Membrane</keyword>
<evidence type="ECO:0000256" key="2">
    <source>
        <dbReference type="ARBA" id="ARBA00009298"/>
    </source>
</evidence>
<dbReference type="PANTHER" id="PTHR33778">
    <property type="entry name" value="PROTEIN MGTC"/>
    <property type="match status" value="1"/>
</dbReference>
<feature type="domain" description="MgtC/SapB/SrpB/YhiD N-terminal" evidence="8">
    <location>
        <begin position="22"/>
        <end position="149"/>
    </location>
</feature>